<organism evidence="4 5">
    <name type="scientific">Emiliania huxleyi (strain CCMP1516)</name>
    <dbReference type="NCBI Taxonomy" id="280463"/>
    <lineage>
        <taxon>Eukaryota</taxon>
        <taxon>Haptista</taxon>
        <taxon>Haptophyta</taxon>
        <taxon>Prymnesiophyceae</taxon>
        <taxon>Isochrysidales</taxon>
        <taxon>Noelaerhabdaceae</taxon>
        <taxon>Emiliania</taxon>
    </lineage>
</organism>
<feature type="compositionally biased region" description="Basic and acidic residues" evidence="2">
    <location>
        <begin position="351"/>
        <end position="366"/>
    </location>
</feature>
<dbReference type="InterPro" id="IPR050593">
    <property type="entry name" value="LovG"/>
</dbReference>
<protein>
    <recommendedName>
        <fullName evidence="3">Serine hydrolase domain-containing protein</fullName>
    </recommendedName>
</protein>
<dbReference type="Proteomes" id="UP000013827">
    <property type="component" value="Unassembled WGS sequence"/>
</dbReference>
<feature type="region of interest" description="Disordered" evidence="2">
    <location>
        <begin position="320"/>
        <end position="375"/>
    </location>
</feature>
<dbReference type="RefSeq" id="XP_005778801.1">
    <property type="nucleotide sequence ID" value="XM_005778744.1"/>
</dbReference>
<dbReference type="PANTHER" id="PTHR48070:SF6">
    <property type="entry name" value="ESTERASE OVCA2"/>
    <property type="match status" value="1"/>
</dbReference>
<dbReference type="GO" id="GO:0005634">
    <property type="term" value="C:nucleus"/>
    <property type="evidence" value="ECO:0007669"/>
    <property type="project" value="TreeGrafter"/>
</dbReference>
<dbReference type="KEGG" id="ehx:EMIHUDRAFT_205377"/>
<dbReference type="GeneID" id="17271918"/>
<evidence type="ECO:0000313" key="4">
    <source>
        <dbReference type="EnsemblProtists" id="EOD26372"/>
    </source>
</evidence>
<dbReference type="PaxDb" id="2903-EOD26372"/>
<name>A0A0D3JS87_EMIH1</name>
<dbReference type="InterPro" id="IPR029058">
    <property type="entry name" value="AB_hydrolase_fold"/>
</dbReference>
<dbReference type="EnsemblProtists" id="EOD26372">
    <property type="protein sequence ID" value="EOD26372"/>
    <property type="gene ID" value="EMIHUDRAFT_205377"/>
</dbReference>
<evidence type="ECO:0000256" key="2">
    <source>
        <dbReference type="SAM" id="MobiDB-lite"/>
    </source>
</evidence>
<dbReference type="InterPro" id="IPR005645">
    <property type="entry name" value="FSH-like_dom"/>
</dbReference>
<evidence type="ECO:0000259" key="3">
    <source>
        <dbReference type="Pfam" id="PF03959"/>
    </source>
</evidence>
<reference evidence="5" key="1">
    <citation type="journal article" date="2013" name="Nature">
        <title>Pan genome of the phytoplankton Emiliania underpins its global distribution.</title>
        <authorList>
            <person name="Read B.A."/>
            <person name="Kegel J."/>
            <person name="Klute M.J."/>
            <person name="Kuo A."/>
            <person name="Lefebvre S.C."/>
            <person name="Maumus F."/>
            <person name="Mayer C."/>
            <person name="Miller J."/>
            <person name="Monier A."/>
            <person name="Salamov A."/>
            <person name="Young J."/>
            <person name="Aguilar M."/>
            <person name="Claverie J.M."/>
            <person name="Frickenhaus S."/>
            <person name="Gonzalez K."/>
            <person name="Herman E.K."/>
            <person name="Lin Y.C."/>
            <person name="Napier J."/>
            <person name="Ogata H."/>
            <person name="Sarno A.F."/>
            <person name="Shmutz J."/>
            <person name="Schroeder D."/>
            <person name="de Vargas C."/>
            <person name="Verret F."/>
            <person name="von Dassow P."/>
            <person name="Valentin K."/>
            <person name="Van de Peer Y."/>
            <person name="Wheeler G."/>
            <person name="Dacks J.B."/>
            <person name="Delwiche C.F."/>
            <person name="Dyhrman S.T."/>
            <person name="Glockner G."/>
            <person name="John U."/>
            <person name="Richards T."/>
            <person name="Worden A.Z."/>
            <person name="Zhang X."/>
            <person name="Grigoriev I.V."/>
            <person name="Allen A.E."/>
            <person name="Bidle K."/>
            <person name="Borodovsky M."/>
            <person name="Bowler C."/>
            <person name="Brownlee C."/>
            <person name="Cock J.M."/>
            <person name="Elias M."/>
            <person name="Gladyshev V.N."/>
            <person name="Groth M."/>
            <person name="Guda C."/>
            <person name="Hadaegh A."/>
            <person name="Iglesias-Rodriguez M.D."/>
            <person name="Jenkins J."/>
            <person name="Jones B.M."/>
            <person name="Lawson T."/>
            <person name="Leese F."/>
            <person name="Lindquist E."/>
            <person name="Lobanov A."/>
            <person name="Lomsadze A."/>
            <person name="Malik S.B."/>
            <person name="Marsh M.E."/>
            <person name="Mackinder L."/>
            <person name="Mock T."/>
            <person name="Mueller-Roeber B."/>
            <person name="Pagarete A."/>
            <person name="Parker M."/>
            <person name="Probert I."/>
            <person name="Quesneville H."/>
            <person name="Raines C."/>
            <person name="Rensing S.A."/>
            <person name="Riano-Pachon D.M."/>
            <person name="Richier S."/>
            <person name="Rokitta S."/>
            <person name="Shiraiwa Y."/>
            <person name="Soanes D.M."/>
            <person name="van der Giezen M."/>
            <person name="Wahlund T.M."/>
            <person name="Williams B."/>
            <person name="Wilson W."/>
            <person name="Wolfe G."/>
            <person name="Wurch L.L."/>
        </authorList>
    </citation>
    <scope>NUCLEOTIDE SEQUENCE</scope>
</reference>
<dbReference type="GO" id="GO:0016787">
    <property type="term" value="F:hydrolase activity"/>
    <property type="evidence" value="ECO:0007669"/>
    <property type="project" value="UniProtKB-KW"/>
</dbReference>
<proteinExistence type="predicted"/>
<sequence length="375" mass="39309">MLRILCLHGGGGTGPGFEIGFALSALAAEFDLVFPTAPQSGLWIRDPPGGKDVPTEDEDWASVAVTHLNEIVQSQGPFYAILGYSQGAAFVPVYLAQVPSGTFQLAALFCGYLPTTHNGLVRRINARAPFDGIASLHFMATNDPIITTGMSDEAAAKFSSPVVLVSPTAGHALPSSNDPTYPRDGSLYALCPYGRDCADCGARVAPPPPMAPPPLPALCPPDKQWIECGRVGRCNNDGRCAGRTQTHEVRCCSDTEIGGWSKRHASCPWAESDDGMGGCHHSKTFPEAEAICAAAGARLCTKDELTSDCTRGTGCGHDRDLIWSSGDTAPGSAGAEGEQDATPEEDGMEGEAPKAEEAGKEDEAAKPEGWSSSWG</sequence>
<evidence type="ECO:0000256" key="1">
    <source>
        <dbReference type="ARBA" id="ARBA00022801"/>
    </source>
</evidence>
<reference evidence="4" key="2">
    <citation type="submission" date="2024-10" db="UniProtKB">
        <authorList>
            <consortium name="EnsemblProtists"/>
        </authorList>
    </citation>
    <scope>IDENTIFICATION</scope>
</reference>
<keyword evidence="1" id="KW-0378">Hydrolase</keyword>
<feature type="compositionally biased region" description="Acidic residues" evidence="2">
    <location>
        <begin position="337"/>
        <end position="349"/>
    </location>
</feature>
<dbReference type="Gene3D" id="3.40.50.1820">
    <property type="entry name" value="alpha/beta hydrolase"/>
    <property type="match status" value="1"/>
</dbReference>
<dbReference type="GO" id="GO:0005737">
    <property type="term" value="C:cytoplasm"/>
    <property type="evidence" value="ECO:0007669"/>
    <property type="project" value="TreeGrafter"/>
</dbReference>
<dbReference type="SUPFAM" id="SSF53474">
    <property type="entry name" value="alpha/beta-Hydrolases"/>
    <property type="match status" value="1"/>
</dbReference>
<accession>A0A0D3JS87</accession>
<keyword evidence="5" id="KW-1185">Reference proteome</keyword>
<evidence type="ECO:0000313" key="5">
    <source>
        <dbReference type="Proteomes" id="UP000013827"/>
    </source>
</evidence>
<dbReference type="HOGENOM" id="CLU_738582_0_0_1"/>
<dbReference type="PANTHER" id="PTHR48070">
    <property type="entry name" value="ESTERASE OVCA2"/>
    <property type="match status" value="1"/>
</dbReference>
<feature type="domain" description="Serine hydrolase" evidence="3">
    <location>
        <begin position="57"/>
        <end position="177"/>
    </location>
</feature>
<dbReference type="Pfam" id="PF03959">
    <property type="entry name" value="FSH1"/>
    <property type="match status" value="1"/>
</dbReference>
<dbReference type="AlphaFoldDB" id="A0A0D3JS87"/>